<feature type="region of interest" description="Disordered" evidence="4">
    <location>
        <begin position="343"/>
        <end position="374"/>
    </location>
</feature>
<feature type="domain" description="Aromatic amino acid beta-eliminating lyase/threonine aldolase" evidence="5">
    <location>
        <begin position="6"/>
        <end position="292"/>
    </location>
</feature>
<dbReference type="Gene3D" id="3.90.1150.10">
    <property type="entry name" value="Aspartate Aminotransferase, domain 1"/>
    <property type="match status" value="1"/>
</dbReference>
<dbReference type="GO" id="GO:0006520">
    <property type="term" value="P:amino acid metabolic process"/>
    <property type="evidence" value="ECO:0007669"/>
    <property type="project" value="InterPro"/>
</dbReference>
<evidence type="ECO:0000256" key="3">
    <source>
        <dbReference type="ARBA" id="ARBA00022898"/>
    </source>
</evidence>
<accession>A4T1I5</accession>
<dbReference type="PANTHER" id="PTHR48097:SF5">
    <property type="entry name" value="LOW SPECIFICITY L-THREONINE ALDOLASE"/>
    <property type="match status" value="1"/>
</dbReference>
<evidence type="ECO:0000313" key="6">
    <source>
        <dbReference type="EMBL" id="ABP47619.1"/>
    </source>
</evidence>
<comment type="cofactor">
    <cofactor evidence="1">
        <name>pyridoxal 5'-phosphate</name>
        <dbReference type="ChEBI" id="CHEBI:597326"/>
    </cofactor>
</comment>
<evidence type="ECO:0000256" key="2">
    <source>
        <dbReference type="ARBA" id="ARBA00006966"/>
    </source>
</evidence>
<dbReference type="InterPro" id="IPR015421">
    <property type="entry name" value="PyrdxlP-dep_Trfase_major"/>
</dbReference>
<reference evidence="6" key="1">
    <citation type="submission" date="2007-04" db="EMBL/GenBank/DDBJ databases">
        <authorList>
            <consortium name="US DOE Joint Genome Institute"/>
            <person name="Copeland A."/>
            <person name="Lucas S."/>
            <person name="Lapidus A."/>
            <person name="Barry K."/>
            <person name="Detter J.C."/>
            <person name="Glavina del Rio T."/>
            <person name="Hammon N."/>
            <person name="Israni S."/>
            <person name="Dalin E."/>
            <person name="Tice H."/>
            <person name="Pitluck S."/>
            <person name="Chain P."/>
            <person name="Malfatti S."/>
            <person name="Shin M."/>
            <person name="Vergez L."/>
            <person name="Schmutz J."/>
            <person name="Larimer F."/>
            <person name="Land M."/>
            <person name="Hauser L."/>
            <person name="Kyrpides N."/>
            <person name="Mikhailova N."/>
            <person name="Miller C."/>
            <person name="Richardson P."/>
        </authorList>
    </citation>
    <scope>NUCLEOTIDE SEQUENCE</scope>
    <source>
        <strain evidence="6">PYR-GCK</strain>
    </source>
</reference>
<gene>
    <name evidence="6" type="ordered locus">Mflv_5153</name>
</gene>
<dbReference type="GO" id="GO:0004793">
    <property type="term" value="F:threonine aldolase activity"/>
    <property type="evidence" value="ECO:0007669"/>
    <property type="project" value="UniProtKB-EC"/>
</dbReference>
<dbReference type="PANTHER" id="PTHR48097">
    <property type="entry name" value="L-THREONINE ALDOLASE-RELATED"/>
    <property type="match status" value="1"/>
</dbReference>
<proteinExistence type="inferred from homology"/>
<dbReference type="AlphaFoldDB" id="A4T1I5"/>
<evidence type="ECO:0000256" key="1">
    <source>
        <dbReference type="ARBA" id="ARBA00001933"/>
    </source>
</evidence>
<dbReference type="InterPro" id="IPR015422">
    <property type="entry name" value="PyrdxlP-dep_Trfase_small"/>
</dbReference>
<evidence type="ECO:0000259" key="5">
    <source>
        <dbReference type="Pfam" id="PF01212"/>
    </source>
</evidence>
<dbReference type="InterPro" id="IPR015424">
    <property type="entry name" value="PyrdxlP-dep_Trfase"/>
</dbReference>
<evidence type="ECO:0000256" key="4">
    <source>
        <dbReference type="SAM" id="MobiDB-lite"/>
    </source>
</evidence>
<dbReference type="SUPFAM" id="SSF53383">
    <property type="entry name" value="PLP-dependent transferases"/>
    <property type="match status" value="1"/>
</dbReference>
<comment type="similarity">
    <text evidence="2">Belongs to the threonine aldolase family.</text>
</comment>
<protein>
    <submittedName>
        <fullName evidence="6">L-threonine aldolase</fullName>
        <ecNumber evidence="6">4.1.2.5</ecNumber>
    </submittedName>
</protein>
<organism evidence="6">
    <name type="scientific">Mycolicibacterium gilvum (strain PYR-GCK)</name>
    <name type="common">Mycobacterium gilvum (strain PYR-GCK)</name>
    <dbReference type="NCBI Taxonomy" id="350054"/>
    <lineage>
        <taxon>Bacteria</taxon>
        <taxon>Bacillati</taxon>
        <taxon>Actinomycetota</taxon>
        <taxon>Actinomycetes</taxon>
        <taxon>Mycobacteriales</taxon>
        <taxon>Mycobacteriaceae</taxon>
        <taxon>Mycolicibacterium</taxon>
    </lineage>
</organism>
<reference evidence="6" key="2">
    <citation type="journal article" date="2013" name="PLoS ONE">
        <title>A Gene Expression Study of the Activities of Aromatic Ring-Cleavage Dioxygenases in Mycobacterium gilvum PYR-GCK to Changes in Salinity and pH during Pyrene Degradation.</title>
        <authorList>
            <person name="Badejo A.C."/>
            <person name="Badejo A.O."/>
            <person name="Shin K.H."/>
            <person name="Chai Y.G."/>
        </authorList>
    </citation>
    <scope>NUCLEOTIDE SEQUENCE [LARGE SCALE GENOMIC DNA]</scope>
    <source>
        <strain evidence="6">PYR-GCK</strain>
    </source>
</reference>
<dbReference type="Pfam" id="PF01212">
    <property type="entry name" value="Beta_elim_lyase"/>
    <property type="match status" value="1"/>
</dbReference>
<dbReference type="KEGG" id="mgi:Mflv_5153"/>
<dbReference type="InterPro" id="IPR001597">
    <property type="entry name" value="ArAA_b-elim_lyase/Thr_aldolase"/>
</dbReference>
<keyword evidence="6" id="KW-0456">Lyase</keyword>
<dbReference type="HOGENOM" id="CLU_049619_0_0_11"/>
<keyword evidence="3" id="KW-0663">Pyridoxal phosphate</keyword>
<dbReference type="EMBL" id="CP000656">
    <property type="protein sequence ID" value="ABP47619.1"/>
    <property type="molecule type" value="Genomic_DNA"/>
</dbReference>
<dbReference type="STRING" id="350054.Mflv_5153"/>
<dbReference type="EC" id="4.1.2.5" evidence="6"/>
<sequence>MPSAAFASDNAAPAHPSVLDALHRANDGSAPSYGDDAVTAQAADAIRTAFDSPGADVLFAFTGTAANTIALASATRPWHEIFCSDVAHVLVDEAGGPVRLSGAQLTRLPSVDGLIAPEDLERRVRGRGAVHHSQPRIVSITQSTESGRVWTTDAVADFVDHAHALGLLVHVDGARIANAVAALGVSPVEAIADADIVSIGGTKNGLLFGDAILVRRPEHFDGIHWVQKQIGHLASKHRFIAAQFVALFGDGLWLRNAEHANAMARRLSAGLQSLGYQLASPAESNEVFVQIDGDCARAPDAGLSGPPARPQPACGAVRDVLGHHGGRGRRRPGRVDNVARVGAPRARVSARPSPACHADSPHARRGTTAPIVTP</sequence>
<dbReference type="Gene3D" id="3.40.640.10">
    <property type="entry name" value="Type I PLP-dependent aspartate aminotransferase-like (Major domain)"/>
    <property type="match status" value="1"/>
</dbReference>
<dbReference type="eggNOG" id="COG2008">
    <property type="taxonomic scope" value="Bacteria"/>
</dbReference>
<name>A4T1I5_MYCGI</name>